<dbReference type="FunCoup" id="A0A146GF32">
    <property type="interactions" value="112"/>
</dbReference>
<dbReference type="InParanoid" id="A0A146GF32"/>
<dbReference type="GO" id="GO:0015254">
    <property type="term" value="F:glycerol channel activity"/>
    <property type="evidence" value="ECO:0007669"/>
    <property type="project" value="TreeGrafter"/>
</dbReference>
<evidence type="ECO:0000313" key="9">
    <source>
        <dbReference type="EMBL" id="GAT35078.1"/>
    </source>
</evidence>
<dbReference type="Proteomes" id="UP000076023">
    <property type="component" value="Unassembled WGS sequence"/>
</dbReference>
<comment type="caution">
    <text evidence="9">The sequence shown here is derived from an EMBL/GenBank/DDBJ whole genome shotgun (WGS) entry which is preliminary data.</text>
</comment>
<dbReference type="SUPFAM" id="SSF81338">
    <property type="entry name" value="Aquaporin-like"/>
    <property type="match status" value="1"/>
</dbReference>
<dbReference type="Pfam" id="PF00230">
    <property type="entry name" value="MIP"/>
    <property type="match status" value="1"/>
</dbReference>
<feature type="transmembrane region" description="Helical" evidence="8">
    <location>
        <begin position="71"/>
        <end position="93"/>
    </location>
</feature>
<feature type="transmembrane region" description="Helical" evidence="8">
    <location>
        <begin position="25"/>
        <end position="44"/>
    </location>
</feature>
<comment type="similarity">
    <text evidence="2 7">Belongs to the MIP/aquaporin (TC 1.A.8) family.</text>
</comment>
<dbReference type="GO" id="GO:0005886">
    <property type="term" value="C:plasma membrane"/>
    <property type="evidence" value="ECO:0007669"/>
    <property type="project" value="TreeGrafter"/>
</dbReference>
<dbReference type="EMBL" id="BDCO01000003">
    <property type="protein sequence ID" value="GAT35078.1"/>
    <property type="molecule type" value="Genomic_DNA"/>
</dbReference>
<feature type="transmembrane region" description="Helical" evidence="8">
    <location>
        <begin position="123"/>
        <end position="141"/>
    </location>
</feature>
<proteinExistence type="inferred from homology"/>
<evidence type="ECO:0000256" key="2">
    <source>
        <dbReference type="ARBA" id="ARBA00006175"/>
    </source>
</evidence>
<sequence length="237" mass="24388">MLLVLLGDGVVANVLLEKSKGQNSGWIVITAGWAFAVFVAVGVVGRISGGHLNPAVTIALATAGAFPWSSVLAYIVAQMAGAFVGAALVWIMYYPHWAGTPSGELKRAIFCTAPAIRNTPANFTAEVIGTFVLLFGVLAFPKNAFVTPPSGSVMIVDLGALGALPVALLVWVIGLSLGGPTGCAINPARDLGPRLAHALLPIPGKTDSDWGYAWIPVIGPIVGGVLAAVLYMALGKY</sequence>
<feature type="transmembrane region" description="Helical" evidence="8">
    <location>
        <begin position="153"/>
        <end position="173"/>
    </location>
</feature>
<evidence type="ECO:0000256" key="1">
    <source>
        <dbReference type="ARBA" id="ARBA00004141"/>
    </source>
</evidence>
<name>A0A146GF32_TERSA</name>
<dbReference type="PRINTS" id="PR00783">
    <property type="entry name" value="MINTRINSICP"/>
</dbReference>
<gene>
    <name evidence="9" type="ORF">TSACC_3139</name>
</gene>
<keyword evidence="4 7" id="KW-0812">Transmembrane</keyword>
<evidence type="ECO:0000313" key="10">
    <source>
        <dbReference type="Proteomes" id="UP000076023"/>
    </source>
</evidence>
<evidence type="ECO:0000256" key="4">
    <source>
        <dbReference type="ARBA" id="ARBA00022692"/>
    </source>
</evidence>
<dbReference type="PANTHER" id="PTHR43829:SF9">
    <property type="entry name" value="AQUAPORIN-9"/>
    <property type="match status" value="1"/>
</dbReference>
<dbReference type="InterPro" id="IPR000425">
    <property type="entry name" value="MIP"/>
</dbReference>
<keyword evidence="6 8" id="KW-0472">Membrane</keyword>
<evidence type="ECO:0000256" key="8">
    <source>
        <dbReference type="SAM" id="Phobius"/>
    </source>
</evidence>
<keyword evidence="5 8" id="KW-1133">Transmembrane helix</keyword>
<dbReference type="NCBIfam" id="TIGR00861">
    <property type="entry name" value="MIP"/>
    <property type="match status" value="1"/>
</dbReference>
<dbReference type="PROSITE" id="PS00221">
    <property type="entry name" value="MIP"/>
    <property type="match status" value="1"/>
</dbReference>
<dbReference type="AlphaFoldDB" id="A0A146GF32"/>
<evidence type="ECO:0000256" key="7">
    <source>
        <dbReference type="RuleBase" id="RU000477"/>
    </source>
</evidence>
<evidence type="ECO:0000256" key="5">
    <source>
        <dbReference type="ARBA" id="ARBA00022989"/>
    </source>
</evidence>
<dbReference type="Gene3D" id="1.20.1080.10">
    <property type="entry name" value="Glycerol uptake facilitator protein"/>
    <property type="match status" value="1"/>
</dbReference>
<keyword evidence="10" id="KW-1185">Reference proteome</keyword>
<dbReference type="PANTHER" id="PTHR43829">
    <property type="entry name" value="AQUAPORIN OR AQUAGLYCEROPORIN RELATED"/>
    <property type="match status" value="1"/>
</dbReference>
<dbReference type="InterPro" id="IPR050363">
    <property type="entry name" value="MIP/Aquaporin"/>
</dbReference>
<reference evidence="10" key="1">
    <citation type="journal article" date="2017" name="Genome Announc.">
        <title>Draft Genome Sequence of Terrimicrobium sacchariphilum NM-5T, a Facultative Anaerobic Soil Bacterium of the Class Spartobacteria.</title>
        <authorList>
            <person name="Qiu Y.L."/>
            <person name="Tourlousse D.M."/>
            <person name="Matsuura N."/>
            <person name="Ohashi A."/>
            <person name="Sekiguchi Y."/>
        </authorList>
    </citation>
    <scope>NUCLEOTIDE SEQUENCE [LARGE SCALE GENOMIC DNA]</scope>
    <source>
        <strain evidence="10">NM-5</strain>
    </source>
</reference>
<dbReference type="InterPro" id="IPR023271">
    <property type="entry name" value="Aquaporin-like"/>
</dbReference>
<keyword evidence="3 7" id="KW-0813">Transport</keyword>
<organism evidence="9 10">
    <name type="scientific">Terrimicrobium sacchariphilum</name>
    <dbReference type="NCBI Taxonomy" id="690879"/>
    <lineage>
        <taxon>Bacteria</taxon>
        <taxon>Pseudomonadati</taxon>
        <taxon>Verrucomicrobiota</taxon>
        <taxon>Terrimicrobiia</taxon>
        <taxon>Terrimicrobiales</taxon>
        <taxon>Terrimicrobiaceae</taxon>
        <taxon>Terrimicrobium</taxon>
    </lineage>
</organism>
<comment type="subcellular location">
    <subcellularLocation>
        <location evidence="1">Membrane</location>
        <topology evidence="1">Multi-pass membrane protein</topology>
    </subcellularLocation>
</comment>
<dbReference type="STRING" id="690879.TSACC_3139"/>
<dbReference type="InterPro" id="IPR022357">
    <property type="entry name" value="MIP_CS"/>
</dbReference>
<protein>
    <submittedName>
        <fullName evidence="9">Glycerol uptake facilitator protein</fullName>
    </submittedName>
</protein>
<evidence type="ECO:0000256" key="3">
    <source>
        <dbReference type="ARBA" id="ARBA00022448"/>
    </source>
</evidence>
<evidence type="ECO:0000256" key="6">
    <source>
        <dbReference type="ARBA" id="ARBA00023136"/>
    </source>
</evidence>
<feature type="transmembrane region" description="Helical" evidence="8">
    <location>
        <begin position="213"/>
        <end position="234"/>
    </location>
</feature>
<accession>A0A146GF32</accession>